<evidence type="ECO:0000313" key="3">
    <source>
        <dbReference type="Proteomes" id="UP000737402"/>
    </source>
</evidence>
<accession>A0ABS2NZC9</accession>
<feature type="compositionally biased region" description="Polar residues" evidence="1">
    <location>
        <begin position="47"/>
        <end position="57"/>
    </location>
</feature>
<evidence type="ECO:0000313" key="2">
    <source>
        <dbReference type="EMBL" id="MBM7619974.1"/>
    </source>
</evidence>
<gene>
    <name evidence="2" type="ORF">JOC95_001826</name>
</gene>
<protein>
    <submittedName>
        <fullName evidence="2">Uncharacterized protein</fullName>
    </submittedName>
</protein>
<organism evidence="2 3">
    <name type="scientific">Sutcliffiella tianshenii</name>
    <dbReference type="NCBI Taxonomy" id="1463404"/>
    <lineage>
        <taxon>Bacteria</taxon>
        <taxon>Bacillati</taxon>
        <taxon>Bacillota</taxon>
        <taxon>Bacilli</taxon>
        <taxon>Bacillales</taxon>
        <taxon>Bacillaceae</taxon>
        <taxon>Sutcliffiella</taxon>
    </lineage>
</organism>
<dbReference type="RefSeq" id="WP_204415278.1">
    <property type="nucleotide sequence ID" value="NZ_JAFBED010000003.1"/>
</dbReference>
<evidence type="ECO:0000256" key="1">
    <source>
        <dbReference type="SAM" id="MobiDB-lite"/>
    </source>
</evidence>
<reference evidence="2 3" key="1">
    <citation type="submission" date="2021-01" db="EMBL/GenBank/DDBJ databases">
        <title>Genomic Encyclopedia of Type Strains, Phase IV (KMG-IV): sequencing the most valuable type-strain genomes for metagenomic binning, comparative biology and taxonomic classification.</title>
        <authorList>
            <person name="Goeker M."/>
        </authorList>
    </citation>
    <scope>NUCLEOTIDE SEQUENCE [LARGE SCALE GENOMIC DNA]</scope>
    <source>
        <strain evidence="2 3">DSM 25879</strain>
    </source>
</reference>
<sequence length="57" mass="6353">MIWLFIIVPVVILLGIVIFMDKKNKGVGNAPDVNKGNHGIETETTRFQHYNDNNGGN</sequence>
<dbReference type="Proteomes" id="UP000737402">
    <property type="component" value="Unassembled WGS sequence"/>
</dbReference>
<comment type="caution">
    <text evidence="2">The sequence shown here is derived from an EMBL/GenBank/DDBJ whole genome shotgun (WGS) entry which is preliminary data.</text>
</comment>
<dbReference type="EMBL" id="JAFBED010000003">
    <property type="protein sequence ID" value="MBM7619974.1"/>
    <property type="molecule type" value="Genomic_DNA"/>
</dbReference>
<feature type="region of interest" description="Disordered" evidence="1">
    <location>
        <begin position="30"/>
        <end position="57"/>
    </location>
</feature>
<keyword evidence="3" id="KW-1185">Reference proteome</keyword>
<proteinExistence type="predicted"/>
<name>A0ABS2NZC9_9BACI</name>